<dbReference type="InterPro" id="IPR004126">
    <property type="entry name" value="PLipase_A2_inh_N"/>
</dbReference>
<comment type="subcellular location">
    <subcellularLocation>
        <location evidence="1">Secreted</location>
    </subcellularLocation>
</comment>
<dbReference type="OrthoDB" id="9907178at2759"/>
<protein>
    <submittedName>
        <fullName evidence="6">Phospholipase A2 inhibitor subunit gamma A</fullName>
    </submittedName>
</protein>
<dbReference type="InterPro" id="IPR050918">
    <property type="entry name" value="CNF-like_PLA2_Inhibitor"/>
</dbReference>
<reference evidence="6 7" key="2">
    <citation type="submission" date="2019-04" db="EMBL/GenBank/DDBJ databases">
        <title>The genome sequence of big-headed turtle.</title>
        <authorList>
            <person name="Gong S."/>
        </authorList>
    </citation>
    <scope>NUCLEOTIDE SEQUENCE [LARGE SCALE GENOMIC DNA]</scope>
    <source>
        <strain evidence="6">DO16091913</strain>
        <tissue evidence="6">Muscle</tissue>
    </source>
</reference>
<accession>A0A4D9DIZ9</accession>
<sequence length="156" mass="15611">MHVQSLLSPSVINPPAAYLAASETPAPIYCVPITMKASFAVCILAALLDRGACLQCEVCSGPGTTCTGDLQTCAAGYDSCGISLGEYTMGGTSTSTTMKGCASETTCAHFKVISGTIAGVSADLSVVKCKAPGPAPGPVGLLIPALAGLLPLKLLF</sequence>
<organism evidence="6 7">
    <name type="scientific">Platysternon megacephalum</name>
    <name type="common">big-headed turtle</name>
    <dbReference type="NCBI Taxonomy" id="55544"/>
    <lineage>
        <taxon>Eukaryota</taxon>
        <taxon>Metazoa</taxon>
        <taxon>Chordata</taxon>
        <taxon>Craniata</taxon>
        <taxon>Vertebrata</taxon>
        <taxon>Euteleostomi</taxon>
        <taxon>Archelosauria</taxon>
        <taxon>Testudinata</taxon>
        <taxon>Testudines</taxon>
        <taxon>Cryptodira</taxon>
        <taxon>Durocryptodira</taxon>
        <taxon>Testudinoidea</taxon>
        <taxon>Platysternidae</taxon>
        <taxon>Platysternon</taxon>
    </lineage>
</organism>
<keyword evidence="3" id="KW-0964">Secreted</keyword>
<dbReference type="Gene3D" id="2.10.60.10">
    <property type="entry name" value="CD59"/>
    <property type="match status" value="1"/>
</dbReference>
<evidence type="ECO:0000259" key="5">
    <source>
        <dbReference type="Pfam" id="PF02988"/>
    </source>
</evidence>
<proteinExistence type="inferred from homology"/>
<dbReference type="PANTHER" id="PTHR20914">
    <property type="entry name" value="LY6/PLAUR DOMAIN-CONTAINING PROTEIN 8"/>
    <property type="match status" value="1"/>
</dbReference>
<comment type="caution">
    <text evidence="6">The sequence shown here is derived from an EMBL/GenBank/DDBJ whole genome shotgun (WGS) entry which is preliminary data.</text>
</comment>
<comment type="similarity">
    <text evidence="2">Belongs to the CNF-like-inhibitor family.</text>
</comment>
<dbReference type="Proteomes" id="UP000297703">
    <property type="component" value="Unassembled WGS sequence"/>
</dbReference>
<name>A0A4D9DIZ9_9SAUR</name>
<evidence type="ECO:0000256" key="2">
    <source>
        <dbReference type="ARBA" id="ARBA00006570"/>
    </source>
</evidence>
<dbReference type="Pfam" id="PF02988">
    <property type="entry name" value="PLA2_inh"/>
    <property type="match status" value="1"/>
</dbReference>
<dbReference type="AlphaFoldDB" id="A0A4D9DIZ9"/>
<dbReference type="SUPFAM" id="SSF57302">
    <property type="entry name" value="Snake toxin-like"/>
    <property type="match status" value="1"/>
</dbReference>
<evidence type="ECO:0000256" key="4">
    <source>
        <dbReference type="ARBA" id="ARBA00023157"/>
    </source>
</evidence>
<keyword evidence="7" id="KW-1185">Reference proteome</keyword>
<keyword evidence="4" id="KW-1015">Disulfide bond</keyword>
<dbReference type="STRING" id="55544.A0A4D9DIZ9"/>
<feature type="domain" description="Phospholipase A2 inhibitor N-terminal" evidence="5">
    <location>
        <begin position="55"/>
        <end position="108"/>
    </location>
</feature>
<evidence type="ECO:0000313" key="7">
    <source>
        <dbReference type="Proteomes" id="UP000297703"/>
    </source>
</evidence>
<dbReference type="GO" id="GO:0004859">
    <property type="term" value="F:phospholipase inhibitor activity"/>
    <property type="evidence" value="ECO:0007669"/>
    <property type="project" value="InterPro"/>
</dbReference>
<dbReference type="EMBL" id="QXTE01000495">
    <property type="protein sequence ID" value="TFJ97445.1"/>
    <property type="molecule type" value="Genomic_DNA"/>
</dbReference>
<dbReference type="GO" id="GO:0030154">
    <property type="term" value="P:cell differentiation"/>
    <property type="evidence" value="ECO:0007669"/>
    <property type="project" value="UniProtKB-ARBA"/>
</dbReference>
<dbReference type="InterPro" id="IPR045860">
    <property type="entry name" value="Snake_toxin-like_sf"/>
</dbReference>
<dbReference type="PANTHER" id="PTHR20914:SF30">
    <property type="entry name" value="LY6_PLAUR DOMAIN CONTAINING 9"/>
    <property type="match status" value="1"/>
</dbReference>
<evidence type="ECO:0000256" key="3">
    <source>
        <dbReference type="ARBA" id="ARBA00022525"/>
    </source>
</evidence>
<dbReference type="GO" id="GO:0005576">
    <property type="term" value="C:extracellular region"/>
    <property type="evidence" value="ECO:0007669"/>
    <property type="project" value="UniProtKB-SubCell"/>
</dbReference>
<evidence type="ECO:0000256" key="1">
    <source>
        <dbReference type="ARBA" id="ARBA00004613"/>
    </source>
</evidence>
<gene>
    <name evidence="6" type="ORF">DR999_PMT20720</name>
</gene>
<reference evidence="6 7" key="1">
    <citation type="submission" date="2019-04" db="EMBL/GenBank/DDBJ databases">
        <title>Draft genome of the big-headed turtle Platysternon megacephalum.</title>
        <authorList>
            <person name="Gong S."/>
        </authorList>
    </citation>
    <scope>NUCLEOTIDE SEQUENCE [LARGE SCALE GENOMIC DNA]</scope>
    <source>
        <strain evidence="6">DO16091913</strain>
        <tissue evidence="6">Muscle</tissue>
    </source>
</reference>
<evidence type="ECO:0000313" key="6">
    <source>
        <dbReference type="EMBL" id="TFJ97445.1"/>
    </source>
</evidence>